<dbReference type="EMBL" id="LNRQ01000003">
    <property type="protein sequence ID" value="KZN00693.1"/>
    <property type="molecule type" value="Genomic_DNA"/>
</dbReference>
<reference evidence="1" key="1">
    <citation type="journal article" date="2016" name="Nat. Genet.">
        <title>A high-quality carrot genome assembly provides new insights into carotenoid accumulation and asterid genome evolution.</title>
        <authorList>
            <person name="Iorizzo M."/>
            <person name="Ellison S."/>
            <person name="Senalik D."/>
            <person name="Zeng P."/>
            <person name="Satapoomin P."/>
            <person name="Huang J."/>
            <person name="Bowman M."/>
            <person name="Iovene M."/>
            <person name="Sanseverino W."/>
            <person name="Cavagnaro P."/>
            <person name="Yildiz M."/>
            <person name="Macko-Podgorni A."/>
            <person name="Moranska E."/>
            <person name="Grzebelus E."/>
            <person name="Grzebelus D."/>
            <person name="Ashrafi H."/>
            <person name="Zheng Z."/>
            <person name="Cheng S."/>
            <person name="Spooner D."/>
            <person name="Van Deynze A."/>
            <person name="Simon P."/>
        </authorList>
    </citation>
    <scope>NUCLEOTIDE SEQUENCE [LARGE SCALE GENOMIC DNA]</scope>
    <source>
        <tissue evidence="1">Leaf</tissue>
    </source>
</reference>
<evidence type="ECO:0000313" key="3">
    <source>
        <dbReference type="Proteomes" id="UP000077755"/>
    </source>
</evidence>
<gene>
    <name evidence="1" type="ORF">DCAR_009447</name>
    <name evidence="2" type="ORF">DCAR_0310676</name>
</gene>
<dbReference type="Proteomes" id="UP000077755">
    <property type="component" value="Chromosome 3"/>
</dbReference>
<name>A0A162AGD0_DAUCS</name>
<proteinExistence type="predicted"/>
<dbReference type="EMBL" id="CP093345">
    <property type="protein sequence ID" value="WOG91427.1"/>
    <property type="molecule type" value="Genomic_DNA"/>
</dbReference>
<keyword evidence="3" id="KW-1185">Reference proteome</keyword>
<protein>
    <submittedName>
        <fullName evidence="1">Uncharacterized protein</fullName>
    </submittedName>
</protein>
<evidence type="ECO:0000313" key="2">
    <source>
        <dbReference type="EMBL" id="WOG91427.1"/>
    </source>
</evidence>
<dbReference type="AlphaFoldDB" id="A0A162AGD0"/>
<accession>A0A162AGD0</accession>
<evidence type="ECO:0000313" key="1">
    <source>
        <dbReference type="EMBL" id="KZN00693.1"/>
    </source>
</evidence>
<sequence>MARYSHPNILKLRKSKLVINVRPTRYYDHRLPCPSSCSASPFHITFITHLTDRFLDPRHLSLSSSFNSSPRLIGEYQEVVGKTTICQDGTLFFKSQQKANSKLAVKAALRSLNVKKSRHAKIFKQVMAFGRRYINKSNDGRGFKKLRTFGRGYKNRSNDKEALKGLVVAITIEQSFIGDREAVNQVMEKSWEESKSQARGDGDTLFLVN</sequence>
<reference evidence="2" key="2">
    <citation type="submission" date="2022-03" db="EMBL/GenBank/DDBJ databases">
        <title>Draft title - Genomic analysis of global carrot germplasm unveils the trajectory of domestication and the origin of high carotenoid orange carrot.</title>
        <authorList>
            <person name="Iorizzo M."/>
            <person name="Ellison S."/>
            <person name="Senalik D."/>
            <person name="Macko-Podgorni A."/>
            <person name="Grzebelus D."/>
            <person name="Bostan H."/>
            <person name="Rolling W."/>
            <person name="Curaba J."/>
            <person name="Simon P."/>
        </authorList>
    </citation>
    <scope>NUCLEOTIDE SEQUENCE</scope>
    <source>
        <tissue evidence="2">Leaf</tissue>
    </source>
</reference>
<organism evidence="1">
    <name type="scientific">Daucus carota subsp. sativus</name>
    <name type="common">Carrot</name>
    <dbReference type="NCBI Taxonomy" id="79200"/>
    <lineage>
        <taxon>Eukaryota</taxon>
        <taxon>Viridiplantae</taxon>
        <taxon>Streptophyta</taxon>
        <taxon>Embryophyta</taxon>
        <taxon>Tracheophyta</taxon>
        <taxon>Spermatophyta</taxon>
        <taxon>Magnoliopsida</taxon>
        <taxon>eudicotyledons</taxon>
        <taxon>Gunneridae</taxon>
        <taxon>Pentapetalae</taxon>
        <taxon>asterids</taxon>
        <taxon>campanulids</taxon>
        <taxon>Apiales</taxon>
        <taxon>Apiaceae</taxon>
        <taxon>Apioideae</taxon>
        <taxon>Scandiceae</taxon>
        <taxon>Daucinae</taxon>
        <taxon>Daucus</taxon>
        <taxon>Daucus sect. Daucus</taxon>
    </lineage>
</organism>
<dbReference type="Gramene" id="KZN00693">
    <property type="protein sequence ID" value="KZN00693"/>
    <property type="gene ID" value="DCAR_009447"/>
</dbReference>